<name>A0A392MM62_9FABA</name>
<accession>A0A392MM62</accession>
<organism evidence="1 2">
    <name type="scientific">Trifolium medium</name>
    <dbReference type="NCBI Taxonomy" id="97028"/>
    <lineage>
        <taxon>Eukaryota</taxon>
        <taxon>Viridiplantae</taxon>
        <taxon>Streptophyta</taxon>
        <taxon>Embryophyta</taxon>
        <taxon>Tracheophyta</taxon>
        <taxon>Spermatophyta</taxon>
        <taxon>Magnoliopsida</taxon>
        <taxon>eudicotyledons</taxon>
        <taxon>Gunneridae</taxon>
        <taxon>Pentapetalae</taxon>
        <taxon>rosids</taxon>
        <taxon>fabids</taxon>
        <taxon>Fabales</taxon>
        <taxon>Fabaceae</taxon>
        <taxon>Papilionoideae</taxon>
        <taxon>50 kb inversion clade</taxon>
        <taxon>NPAAA clade</taxon>
        <taxon>Hologalegina</taxon>
        <taxon>IRL clade</taxon>
        <taxon>Trifolieae</taxon>
        <taxon>Trifolium</taxon>
    </lineage>
</organism>
<comment type="caution">
    <text evidence="1">The sequence shown here is derived from an EMBL/GenBank/DDBJ whole genome shotgun (WGS) entry which is preliminary data.</text>
</comment>
<dbReference type="Proteomes" id="UP000265520">
    <property type="component" value="Unassembled WGS sequence"/>
</dbReference>
<keyword evidence="2" id="KW-1185">Reference proteome</keyword>
<dbReference type="EMBL" id="LXQA010014428">
    <property type="protein sequence ID" value="MCH88577.1"/>
    <property type="molecule type" value="Genomic_DNA"/>
</dbReference>
<sequence length="85" mass="9602">MTTCIPAGRGTLHYRVTDYKGRSCSKAAWVSDVSIKSYLQKDLSCGYVRITTIHRDFPKATLYSFCKITANHRYSGIFTMMPNIG</sequence>
<evidence type="ECO:0000313" key="2">
    <source>
        <dbReference type="Proteomes" id="UP000265520"/>
    </source>
</evidence>
<proteinExistence type="predicted"/>
<dbReference type="AlphaFoldDB" id="A0A392MM62"/>
<evidence type="ECO:0000313" key="1">
    <source>
        <dbReference type="EMBL" id="MCH88577.1"/>
    </source>
</evidence>
<reference evidence="1 2" key="1">
    <citation type="journal article" date="2018" name="Front. Plant Sci.">
        <title>Red Clover (Trifolium pratense) and Zigzag Clover (T. medium) - A Picture of Genomic Similarities and Differences.</title>
        <authorList>
            <person name="Dluhosova J."/>
            <person name="Istvanek J."/>
            <person name="Nedelnik J."/>
            <person name="Repkova J."/>
        </authorList>
    </citation>
    <scope>NUCLEOTIDE SEQUENCE [LARGE SCALE GENOMIC DNA]</scope>
    <source>
        <strain evidence="2">cv. 10/8</strain>
        <tissue evidence="1">Leaf</tissue>
    </source>
</reference>
<gene>
    <name evidence="1" type="ORF">A2U01_0009468</name>
</gene>
<protein>
    <submittedName>
        <fullName evidence="1">L-aspartate oxidase</fullName>
    </submittedName>
</protein>